<dbReference type="InterPro" id="IPR020846">
    <property type="entry name" value="MFS_dom"/>
</dbReference>
<dbReference type="PANTHER" id="PTHR23511">
    <property type="entry name" value="SYNAPTIC VESICLE GLYCOPROTEIN 2"/>
    <property type="match status" value="1"/>
</dbReference>
<evidence type="ECO:0000259" key="8">
    <source>
        <dbReference type="PROSITE" id="PS50850"/>
    </source>
</evidence>
<feature type="transmembrane region" description="Helical" evidence="7">
    <location>
        <begin position="477"/>
        <end position="495"/>
    </location>
</feature>
<feature type="transmembrane region" description="Helical" evidence="7">
    <location>
        <begin position="318"/>
        <end position="338"/>
    </location>
</feature>
<dbReference type="AlphaFoldDB" id="A0A8J9SZU2"/>
<dbReference type="InterPro" id="IPR036259">
    <property type="entry name" value="MFS_trans_sf"/>
</dbReference>
<feature type="transmembrane region" description="Helical" evidence="7">
    <location>
        <begin position="146"/>
        <end position="166"/>
    </location>
</feature>
<evidence type="ECO:0000256" key="3">
    <source>
        <dbReference type="ARBA" id="ARBA00022692"/>
    </source>
</evidence>
<comment type="subcellular location">
    <subcellularLocation>
        <location evidence="1">Membrane</location>
        <topology evidence="1">Multi-pass membrane protein</topology>
    </subcellularLocation>
</comment>
<keyword evidence="3 7" id="KW-0812">Transmembrane</keyword>
<feature type="transmembrane region" description="Helical" evidence="7">
    <location>
        <begin position="350"/>
        <end position="372"/>
    </location>
</feature>
<proteinExistence type="predicted"/>
<dbReference type="Pfam" id="PF00083">
    <property type="entry name" value="Sugar_tr"/>
    <property type="match status" value="1"/>
</dbReference>
<reference evidence="9" key="1">
    <citation type="submission" date="2022-02" db="EMBL/GenBank/DDBJ databases">
        <authorList>
            <person name="Giguere J D."/>
        </authorList>
    </citation>
    <scope>NUCLEOTIDE SEQUENCE</scope>
    <source>
        <strain evidence="9">CCAP 1055/1</strain>
    </source>
</reference>
<protein>
    <recommendedName>
        <fullName evidence="8">Major facilitator superfamily (MFS) profile domain-containing protein</fullName>
    </recommendedName>
</protein>
<feature type="region of interest" description="Disordered" evidence="6">
    <location>
        <begin position="1"/>
        <end position="25"/>
    </location>
</feature>
<feature type="transmembrane region" description="Helical" evidence="7">
    <location>
        <begin position="120"/>
        <end position="140"/>
    </location>
</feature>
<dbReference type="PANTHER" id="PTHR23511:SF34">
    <property type="entry name" value="SYNAPTIC VESICLE GLYCOPROTEIN 2"/>
    <property type="match status" value="1"/>
</dbReference>
<feature type="domain" description="Major facilitator superfamily (MFS) profile" evidence="8">
    <location>
        <begin position="49"/>
        <end position="500"/>
    </location>
</feature>
<dbReference type="InterPro" id="IPR005829">
    <property type="entry name" value="Sugar_transporter_CS"/>
</dbReference>
<evidence type="ECO:0000256" key="4">
    <source>
        <dbReference type="ARBA" id="ARBA00022989"/>
    </source>
</evidence>
<feature type="compositionally biased region" description="Basic and acidic residues" evidence="6">
    <location>
        <begin position="1"/>
        <end position="14"/>
    </location>
</feature>
<dbReference type="GO" id="GO:0022857">
    <property type="term" value="F:transmembrane transporter activity"/>
    <property type="evidence" value="ECO:0007669"/>
    <property type="project" value="InterPro"/>
</dbReference>
<dbReference type="PROSITE" id="PS50850">
    <property type="entry name" value="MFS"/>
    <property type="match status" value="1"/>
</dbReference>
<feature type="transmembrane region" description="Helical" evidence="7">
    <location>
        <begin position="412"/>
        <end position="432"/>
    </location>
</feature>
<dbReference type="Gene3D" id="1.20.1250.20">
    <property type="entry name" value="MFS general substrate transporter like domains"/>
    <property type="match status" value="1"/>
</dbReference>
<gene>
    <name evidence="9" type="ORF">PTTT1_LOCUS13876</name>
</gene>
<dbReference type="GO" id="GO:0016020">
    <property type="term" value="C:membrane"/>
    <property type="evidence" value="ECO:0007669"/>
    <property type="project" value="UniProtKB-SubCell"/>
</dbReference>
<feature type="transmembrane region" description="Helical" evidence="7">
    <location>
        <begin position="93"/>
        <end position="113"/>
    </location>
</feature>
<evidence type="ECO:0000256" key="6">
    <source>
        <dbReference type="SAM" id="MobiDB-lite"/>
    </source>
</evidence>
<keyword evidence="5 7" id="KW-0472">Membrane</keyword>
<evidence type="ECO:0000256" key="5">
    <source>
        <dbReference type="ARBA" id="ARBA00023136"/>
    </source>
</evidence>
<accession>A0A8J9SZU2</accession>
<evidence type="ECO:0000256" key="2">
    <source>
        <dbReference type="ARBA" id="ARBA00022448"/>
    </source>
</evidence>
<keyword evidence="4 7" id="KW-1133">Transmembrane helix</keyword>
<dbReference type="SUPFAM" id="SSF103473">
    <property type="entry name" value="MFS general substrate transporter"/>
    <property type="match status" value="1"/>
</dbReference>
<dbReference type="PROSITE" id="PS00217">
    <property type="entry name" value="SUGAR_TRANSPORT_2"/>
    <property type="match status" value="1"/>
</dbReference>
<evidence type="ECO:0000256" key="7">
    <source>
        <dbReference type="SAM" id="Phobius"/>
    </source>
</evidence>
<dbReference type="InterPro" id="IPR005828">
    <property type="entry name" value="MFS_sugar_transport-like"/>
</dbReference>
<evidence type="ECO:0000313" key="9">
    <source>
        <dbReference type="EMBL" id="CAG9280614.1"/>
    </source>
</evidence>
<name>A0A8J9SZU2_PHATR</name>
<keyword evidence="2" id="KW-0813">Transport</keyword>
<dbReference type="EMBL" id="OU594954">
    <property type="protein sequence ID" value="CAG9280614.1"/>
    <property type="molecule type" value="Genomic_DNA"/>
</dbReference>
<feature type="compositionally biased region" description="Low complexity" evidence="6">
    <location>
        <begin position="15"/>
        <end position="25"/>
    </location>
</feature>
<feature type="transmembrane region" description="Helical" evidence="7">
    <location>
        <begin position="208"/>
        <end position="230"/>
    </location>
</feature>
<sequence>MSRSLVEGDGHSLGEESVSLSSSRPPRSLDDFLELASRPAPHAPPPYRYWLIFFSLGLANSSDASEILCLSYILSEKRFEDVILHDEAWRKSLLAAAVFLGMLMGGLFVGALGDWHGRRPMLLVGLTTNSVAGLLSALATDAISLSALRLVAGIGIGATVPPLFTLCSELAPPADRGFWVTVAASFWMVGSIYVAIIGWTLLGNGASWRVFAAACALPSAFGCVMVYRFVPESPRFLATRGDHERAVAVAQYLADSMNYVGSRLRQEELLEYYPRHAGDTERRFPGDVSCWHQITKAFTTFAVSVTQLYKPQLQKTTWPLQMVWFSLSFGSYGLLTWINTLFVEVHLENLYLNSLLFALSNLPGNLLSAWLLDRTGRATLLVGSVIAAALSLLAFAYVAAQEASDSPSVSKSWIIVAACSFQCFTITAWNSIDVMTSELFPTTVRSTGMGLCAASGRVGAMLAQLVNGALVQNPTRLLIVAAITLLMGALTPALLPGGDQTGMAMLDRVAVVHEDNDEDSVLDVSLRDRVVLQSRQNQKHNEHGYNLVDSVVSRQAHRSTSMVE</sequence>
<organism evidence="9">
    <name type="scientific">Phaeodactylum tricornutum</name>
    <name type="common">Diatom</name>
    <dbReference type="NCBI Taxonomy" id="2850"/>
    <lineage>
        <taxon>Eukaryota</taxon>
        <taxon>Sar</taxon>
        <taxon>Stramenopiles</taxon>
        <taxon>Ochrophyta</taxon>
        <taxon>Bacillariophyta</taxon>
        <taxon>Bacillariophyceae</taxon>
        <taxon>Bacillariophycidae</taxon>
        <taxon>Naviculales</taxon>
        <taxon>Phaeodactylaceae</taxon>
        <taxon>Phaeodactylum</taxon>
    </lineage>
</organism>
<evidence type="ECO:0000256" key="1">
    <source>
        <dbReference type="ARBA" id="ARBA00004141"/>
    </source>
</evidence>
<feature type="transmembrane region" description="Helical" evidence="7">
    <location>
        <begin position="379"/>
        <end position="400"/>
    </location>
</feature>
<feature type="transmembrane region" description="Helical" evidence="7">
    <location>
        <begin position="178"/>
        <end position="202"/>
    </location>
</feature>
<dbReference type="Proteomes" id="UP000836788">
    <property type="component" value="Chromosome 13"/>
</dbReference>